<dbReference type="SMART" id="SM00487">
    <property type="entry name" value="DEXDc"/>
    <property type="match status" value="1"/>
</dbReference>
<evidence type="ECO:0000256" key="15">
    <source>
        <dbReference type="ARBA" id="ARBA00023136"/>
    </source>
</evidence>
<evidence type="ECO:0000256" key="18">
    <source>
        <dbReference type="SAM" id="Coils"/>
    </source>
</evidence>
<feature type="domain" description="SMP-LTD" evidence="21">
    <location>
        <begin position="1042"/>
        <end position="1217"/>
    </location>
</feature>
<keyword evidence="17" id="KW-0802">TPR repeat</keyword>
<evidence type="ECO:0000256" key="3">
    <source>
        <dbReference type="ARBA" id="ARBA00022448"/>
    </source>
</evidence>
<dbReference type="Gene3D" id="3.40.50.300">
    <property type="entry name" value="P-loop containing nucleotide triphosphate hydrolases"/>
    <property type="match status" value="2"/>
</dbReference>
<keyword evidence="9" id="KW-0347">Helicase</keyword>
<dbReference type="InterPro" id="IPR011990">
    <property type="entry name" value="TPR-like_helical_dom_sf"/>
</dbReference>
<dbReference type="InterPro" id="IPR047187">
    <property type="entry name" value="SF1_C_Upf1"/>
</dbReference>
<dbReference type="InterPro" id="IPR035892">
    <property type="entry name" value="C2_domain_sf"/>
</dbReference>
<evidence type="ECO:0000313" key="23">
    <source>
        <dbReference type="Proteomes" id="UP000601435"/>
    </source>
</evidence>
<dbReference type="Gene3D" id="2.60.40.150">
    <property type="entry name" value="C2 domain"/>
    <property type="match status" value="1"/>
</dbReference>
<organism evidence="22 23">
    <name type="scientific">Symbiodinium necroappetens</name>
    <dbReference type="NCBI Taxonomy" id="1628268"/>
    <lineage>
        <taxon>Eukaryota</taxon>
        <taxon>Sar</taxon>
        <taxon>Alveolata</taxon>
        <taxon>Dinophyceae</taxon>
        <taxon>Suessiales</taxon>
        <taxon>Symbiodiniaceae</taxon>
        <taxon>Symbiodinium</taxon>
    </lineage>
</organism>
<dbReference type="GO" id="GO:0005524">
    <property type="term" value="F:ATP binding"/>
    <property type="evidence" value="ECO:0007669"/>
    <property type="project" value="UniProtKB-KW"/>
</dbReference>
<dbReference type="GO" id="GO:0046872">
    <property type="term" value="F:metal ion binding"/>
    <property type="evidence" value="ECO:0007669"/>
    <property type="project" value="UniProtKB-KW"/>
</dbReference>
<evidence type="ECO:0000256" key="11">
    <source>
        <dbReference type="ARBA" id="ARBA00022840"/>
    </source>
</evidence>
<evidence type="ECO:0000256" key="4">
    <source>
        <dbReference type="ARBA" id="ARBA00022692"/>
    </source>
</evidence>
<dbReference type="CDD" id="cd21670">
    <property type="entry name" value="SMP_ESyt"/>
    <property type="match status" value="1"/>
</dbReference>
<dbReference type="GO" id="GO:0006869">
    <property type="term" value="P:lipid transport"/>
    <property type="evidence" value="ECO:0007669"/>
    <property type="project" value="UniProtKB-KW"/>
</dbReference>
<feature type="region of interest" description="Disordered" evidence="19">
    <location>
        <begin position="1"/>
        <end position="26"/>
    </location>
</feature>
<keyword evidence="23" id="KW-1185">Reference proteome</keyword>
<dbReference type="PROSITE" id="PS50004">
    <property type="entry name" value="C2"/>
    <property type="match status" value="1"/>
</dbReference>
<evidence type="ECO:0000256" key="8">
    <source>
        <dbReference type="ARBA" id="ARBA00022801"/>
    </source>
</evidence>
<evidence type="ECO:0000256" key="19">
    <source>
        <dbReference type="SAM" id="MobiDB-lite"/>
    </source>
</evidence>
<keyword evidence="15" id="KW-0472">Membrane</keyword>
<evidence type="ECO:0000259" key="20">
    <source>
        <dbReference type="PROSITE" id="PS50004"/>
    </source>
</evidence>
<dbReference type="PANTHER" id="PTHR43788:SF16">
    <property type="entry name" value="HELICASE WITH ZINC FINGER 2"/>
    <property type="match status" value="1"/>
</dbReference>
<evidence type="ECO:0000259" key="21">
    <source>
        <dbReference type="PROSITE" id="PS51847"/>
    </source>
</evidence>
<dbReference type="InterPro" id="IPR027417">
    <property type="entry name" value="P-loop_NTPase"/>
</dbReference>
<keyword evidence="11" id="KW-0067">ATP-binding</keyword>
<dbReference type="SUPFAM" id="SSF52540">
    <property type="entry name" value="P-loop containing nucleoside triphosphate hydrolases"/>
    <property type="match status" value="1"/>
</dbReference>
<dbReference type="InterPro" id="IPR050534">
    <property type="entry name" value="Coronavir_polyprotein_1ab"/>
</dbReference>
<evidence type="ECO:0000256" key="1">
    <source>
        <dbReference type="ARBA" id="ARBA00004370"/>
    </source>
</evidence>
<comment type="caution">
    <text evidence="22">The sequence shown here is derived from an EMBL/GenBank/DDBJ whole genome shotgun (WGS) entry which is preliminary data.</text>
</comment>
<evidence type="ECO:0000256" key="14">
    <source>
        <dbReference type="ARBA" id="ARBA00023121"/>
    </source>
</evidence>
<dbReference type="Pfam" id="PF00168">
    <property type="entry name" value="C2"/>
    <property type="match status" value="1"/>
</dbReference>
<evidence type="ECO:0000256" key="9">
    <source>
        <dbReference type="ARBA" id="ARBA00022806"/>
    </source>
</evidence>
<evidence type="ECO:0000256" key="10">
    <source>
        <dbReference type="ARBA" id="ARBA00022837"/>
    </source>
</evidence>
<name>A0A813B572_9DINO</name>
<dbReference type="InterPro" id="IPR031468">
    <property type="entry name" value="SMP_LBD"/>
</dbReference>
<dbReference type="InterPro" id="IPR000008">
    <property type="entry name" value="C2_dom"/>
</dbReference>
<feature type="compositionally biased region" description="Basic and acidic residues" evidence="19">
    <location>
        <begin position="596"/>
        <end position="608"/>
    </location>
</feature>
<dbReference type="Pfam" id="PF13086">
    <property type="entry name" value="AAA_11"/>
    <property type="match status" value="1"/>
</dbReference>
<dbReference type="SUPFAM" id="SSF48452">
    <property type="entry name" value="TPR-like"/>
    <property type="match status" value="1"/>
</dbReference>
<protein>
    <submittedName>
        <fullName evidence="22">UPF1 protein</fullName>
    </submittedName>
</protein>
<dbReference type="PANTHER" id="PTHR43788">
    <property type="entry name" value="DNA2/NAM7 HELICASE FAMILY MEMBER"/>
    <property type="match status" value="1"/>
</dbReference>
<dbReference type="GO" id="GO:0005737">
    <property type="term" value="C:cytoplasm"/>
    <property type="evidence" value="ECO:0007669"/>
    <property type="project" value="UniProtKB-ARBA"/>
</dbReference>
<dbReference type="InterPro" id="IPR039010">
    <property type="entry name" value="Synaptotagmin_SMP"/>
</dbReference>
<reference evidence="22" key="1">
    <citation type="submission" date="2021-02" db="EMBL/GenBank/DDBJ databases">
        <authorList>
            <person name="Dougan E. K."/>
            <person name="Rhodes N."/>
            <person name="Thang M."/>
            <person name="Chan C."/>
        </authorList>
    </citation>
    <scope>NUCLEOTIDE SEQUENCE</scope>
</reference>
<evidence type="ECO:0000256" key="6">
    <source>
        <dbReference type="ARBA" id="ARBA00022737"/>
    </source>
</evidence>
<comment type="catalytic activity">
    <reaction evidence="16">
        <text>ATP + H2O = ADP + phosphate + H(+)</text>
        <dbReference type="Rhea" id="RHEA:13065"/>
        <dbReference type="ChEBI" id="CHEBI:15377"/>
        <dbReference type="ChEBI" id="CHEBI:15378"/>
        <dbReference type="ChEBI" id="CHEBI:30616"/>
        <dbReference type="ChEBI" id="CHEBI:43474"/>
        <dbReference type="ChEBI" id="CHEBI:456216"/>
        <dbReference type="EC" id="3.6.4.12"/>
    </reaction>
    <physiologicalReaction direction="left-to-right" evidence="16">
        <dbReference type="Rhea" id="RHEA:13066"/>
    </physiologicalReaction>
</comment>
<dbReference type="SUPFAM" id="SSF49562">
    <property type="entry name" value="C2 domain (Calcium/lipid-binding domain, CaLB)"/>
    <property type="match status" value="1"/>
</dbReference>
<dbReference type="Proteomes" id="UP000601435">
    <property type="component" value="Unassembled WGS sequence"/>
</dbReference>
<sequence>MCRKAAEGAGGHADWQEDQDDSESVGSITVEGLAPLNTFQQKGLDLALKEPLAYVQGPPGTGKSTAAAYLICHFLRRLRTYQKGRPEGPMLLVCCPSNKACDRLLQLLSRTNIADTVRIVRVYATSIERSYWSQPNAQFRRDYQIDPTLCQYALHEQVKKEDPELFQCFQDMASQLQDAGVRKDMLSERLKLHEKLQEARQQKDRLSKKLLKQAHVIFTTCDCATNDKLFEKMTYPAVVIDEAAQAVEFELASCCVLAEDHLALFGDHLQLGPVLTETTLFPAFRRMFTRSLFERVVSKRRDQNTSSGIPHVTLKRQYRMHPSISWFASEEFYENELVNAPETARDGFTLPSSSDSRLVVVDVTGPHGRRTVAPEGDAVLDYEHSLCNPAEAAVVVDYVRWLLNLGVESASIAVITPYRAQAALITEQLAEVSPMPTIGTVHLLQGEEREYVALSLVRSFAEADTEVFDPVPASLRRAAGHQLGFLKDRRLANVALTRAQLGLLVVGNMQVLSGASHWKHLVQHVKGEHVNAYWTEADARHFLKTSNFSEPSRGAGCWEQDAGISGSESEGGDPQDVSGGDEEEQDPDDEPDAFEDPVHSASEEESARDAPVAPRAVASRQRRKGKKKRTKQAAPPPRSDSGKEDKVLEDAAAASECVVRSCRRRPHRHSPFASQHGLCAEHWAEMLKERDILQRDFNGGTLLDRFFSPHYWAPPPPILLKEKHYSRPFFARLVCFLDDKRPKNRLFASYFFLLSVFAMEQRSTAGQLPARLASWREEFPVVGPLFAVFALADCITLGDLPEELQARWGRVEDSWQKSLRNSCSPGSAVSQNDINSEHGEDVLAIVAFWKHEGNECLKKTDLREAESCYSEGTKLIKELPPDFVADAMVSKAMELEADLLNNFALALLKMNRPHDAFPLATEALEIFEELGPGHTAKRVKALYRCGRACMVQGDCGRARGFFTEALRLDPANDEVHNAIRSLGPPVFSSCVAVSPELGSHFTWLECPGWWSNGRQGRQSMLCHNWQDANHVLPPVADKDGRREETLEWLNELVAQLWPNINNAVQKIVHEQVTPQLQASLPSFLKGTHFKTFTLGTITPKFGPIELVSRQHGLKLNLNLDYESDVDIEVSAVIASIGIKSIRLRGELVLRLEPLIHETPVVGGITVFFNDPPELGLDFTGIANLADVPGIAGIIRHQINAAISNAMVLPNVIAVPIATPAQGVDMADLVKPLPLAVLRVTAVRAKDITAKDWHLLGKASSDAYVRVALASDSWNSSVQKRTCNPVWGESDFHDFMVFDRDQRLCIEVYDSDYLTNSDLIGKPKWPIKACEAVRNSSLPLPLVDPKSPEEKCCGTLEMKFEWLQLSAWDATAAKAKGTLVKLGVNRMTFPPSFGKSAAVLVKLGEQERTSKVHRIKEPSPDVVSVAGALARVARRCKAQGLKMEAIQEITGLSKEEVNAALADSDKKEGTAAALRPEIRMDVVFYFSVYEDDAKKLDFTVTALDEKMKPYATVASSVGDAAAAIDATPTMRTLKLNEGEGSVQAELEVCLFAIG</sequence>
<evidence type="ECO:0000256" key="17">
    <source>
        <dbReference type="PROSITE-ProRule" id="PRU00339"/>
    </source>
</evidence>
<feature type="compositionally biased region" description="Acidic residues" evidence="19">
    <location>
        <begin position="579"/>
        <end position="595"/>
    </location>
</feature>
<dbReference type="InterPro" id="IPR014001">
    <property type="entry name" value="Helicase_ATP-bd"/>
</dbReference>
<keyword evidence="3" id="KW-0813">Transport</keyword>
<keyword evidence="8" id="KW-0378">Hydrolase</keyword>
<dbReference type="SMART" id="SM00028">
    <property type="entry name" value="TPR"/>
    <property type="match status" value="3"/>
</dbReference>
<dbReference type="SMART" id="SM00239">
    <property type="entry name" value="C2"/>
    <property type="match status" value="1"/>
</dbReference>
<feature type="region of interest" description="Disordered" evidence="19">
    <location>
        <begin position="548"/>
        <end position="646"/>
    </location>
</feature>
<evidence type="ECO:0000256" key="2">
    <source>
        <dbReference type="ARBA" id="ARBA00007913"/>
    </source>
</evidence>
<dbReference type="GO" id="GO:0043139">
    <property type="term" value="F:5'-3' DNA helicase activity"/>
    <property type="evidence" value="ECO:0007669"/>
    <property type="project" value="TreeGrafter"/>
</dbReference>
<gene>
    <name evidence="22" type="primary">UPF1</name>
    <name evidence="22" type="ORF">SNEC2469_LOCUS29550</name>
</gene>
<keyword evidence="13" id="KW-0445">Lipid transport</keyword>
<accession>A0A813B572</accession>
<evidence type="ECO:0000256" key="12">
    <source>
        <dbReference type="ARBA" id="ARBA00022989"/>
    </source>
</evidence>
<dbReference type="Pfam" id="PF13087">
    <property type="entry name" value="AAA_12"/>
    <property type="match status" value="1"/>
</dbReference>
<keyword evidence="7" id="KW-0547">Nucleotide-binding</keyword>
<keyword evidence="12" id="KW-1133">Transmembrane helix</keyword>
<dbReference type="PROSITE" id="PS50005">
    <property type="entry name" value="TPR"/>
    <property type="match status" value="1"/>
</dbReference>
<keyword evidence="4" id="KW-0812">Transmembrane</keyword>
<dbReference type="InterPro" id="IPR041677">
    <property type="entry name" value="DNA2/NAM7_AAA_11"/>
</dbReference>
<evidence type="ECO:0000256" key="7">
    <source>
        <dbReference type="ARBA" id="ARBA00022741"/>
    </source>
</evidence>
<evidence type="ECO:0000256" key="5">
    <source>
        <dbReference type="ARBA" id="ARBA00022723"/>
    </source>
</evidence>
<feature type="coiled-coil region" evidence="18">
    <location>
        <begin position="182"/>
        <end position="209"/>
    </location>
</feature>
<keyword evidence="10" id="KW-0106">Calcium</keyword>
<dbReference type="Pfam" id="PF17047">
    <property type="entry name" value="SMP_LBD"/>
    <property type="match status" value="1"/>
</dbReference>
<keyword evidence="6" id="KW-0677">Repeat</keyword>
<dbReference type="OrthoDB" id="2285229at2759"/>
<keyword evidence="14" id="KW-0446">Lipid-binding</keyword>
<dbReference type="InterPro" id="IPR041679">
    <property type="entry name" value="DNA2/NAM7-like_C"/>
</dbReference>
<keyword evidence="18" id="KW-0175">Coiled coil</keyword>
<dbReference type="EMBL" id="CAJNJA010066719">
    <property type="protein sequence ID" value="CAE7890191.1"/>
    <property type="molecule type" value="Genomic_DNA"/>
</dbReference>
<evidence type="ECO:0000313" key="22">
    <source>
        <dbReference type="EMBL" id="CAE7890191.1"/>
    </source>
</evidence>
<evidence type="ECO:0000256" key="13">
    <source>
        <dbReference type="ARBA" id="ARBA00023055"/>
    </source>
</evidence>
<dbReference type="Gene3D" id="1.25.40.10">
    <property type="entry name" value="Tetratricopeptide repeat domain"/>
    <property type="match status" value="1"/>
</dbReference>
<dbReference type="GO" id="GO:0012505">
    <property type="term" value="C:endomembrane system"/>
    <property type="evidence" value="ECO:0007669"/>
    <property type="project" value="UniProtKB-ARBA"/>
</dbReference>
<feature type="domain" description="C2" evidence="20">
    <location>
        <begin position="1215"/>
        <end position="1339"/>
    </location>
</feature>
<dbReference type="InterPro" id="IPR019734">
    <property type="entry name" value="TPR_rpt"/>
</dbReference>
<dbReference type="GO" id="GO:0008289">
    <property type="term" value="F:lipid binding"/>
    <property type="evidence" value="ECO:0007669"/>
    <property type="project" value="UniProtKB-KW"/>
</dbReference>
<keyword evidence="5" id="KW-0479">Metal-binding</keyword>
<feature type="compositionally biased region" description="Basic residues" evidence="19">
    <location>
        <begin position="620"/>
        <end position="631"/>
    </location>
</feature>
<comment type="similarity">
    <text evidence="2">Belongs to the DNA2/NAM7 helicase family.</text>
</comment>
<dbReference type="PROSITE" id="PS51847">
    <property type="entry name" value="SMP"/>
    <property type="match status" value="1"/>
</dbReference>
<dbReference type="GO" id="GO:0016787">
    <property type="term" value="F:hydrolase activity"/>
    <property type="evidence" value="ECO:0007669"/>
    <property type="project" value="UniProtKB-KW"/>
</dbReference>
<comment type="subcellular location">
    <subcellularLocation>
        <location evidence="1">Membrane</location>
    </subcellularLocation>
</comment>
<dbReference type="CDD" id="cd18808">
    <property type="entry name" value="SF1_C_Upf1"/>
    <property type="match status" value="1"/>
</dbReference>
<feature type="repeat" description="TPR" evidence="17">
    <location>
        <begin position="939"/>
        <end position="972"/>
    </location>
</feature>
<evidence type="ECO:0000256" key="16">
    <source>
        <dbReference type="ARBA" id="ARBA00048432"/>
    </source>
</evidence>
<proteinExistence type="inferred from homology"/>
<dbReference type="GO" id="GO:0016020">
    <property type="term" value="C:membrane"/>
    <property type="evidence" value="ECO:0007669"/>
    <property type="project" value="UniProtKB-SubCell"/>
</dbReference>
<feature type="compositionally biased region" description="Low complexity" evidence="19">
    <location>
        <begin position="609"/>
        <end position="619"/>
    </location>
</feature>